<keyword evidence="4" id="KW-1185">Reference proteome</keyword>
<proteinExistence type="predicted"/>
<dbReference type="OrthoDB" id="5970932at2759"/>
<feature type="signal peptide" evidence="2">
    <location>
        <begin position="1"/>
        <end position="34"/>
    </location>
</feature>
<keyword evidence="1" id="KW-1133">Transmembrane helix</keyword>
<organism evidence="3 4">
    <name type="scientific">Desmophyllum pertusum</name>
    <dbReference type="NCBI Taxonomy" id="174260"/>
    <lineage>
        <taxon>Eukaryota</taxon>
        <taxon>Metazoa</taxon>
        <taxon>Cnidaria</taxon>
        <taxon>Anthozoa</taxon>
        <taxon>Hexacorallia</taxon>
        <taxon>Scleractinia</taxon>
        <taxon>Caryophylliina</taxon>
        <taxon>Caryophylliidae</taxon>
        <taxon>Desmophyllum</taxon>
    </lineage>
</organism>
<dbReference type="Gene3D" id="2.10.90.10">
    <property type="entry name" value="Cystine-knot cytokines"/>
    <property type="match status" value="1"/>
</dbReference>
<accession>A0A9W9Z2J2</accession>
<evidence type="ECO:0000256" key="1">
    <source>
        <dbReference type="SAM" id="Phobius"/>
    </source>
</evidence>
<dbReference type="SUPFAM" id="SSF57501">
    <property type="entry name" value="Cystine-knot cytokines"/>
    <property type="match status" value="1"/>
</dbReference>
<dbReference type="Proteomes" id="UP001163046">
    <property type="component" value="Unassembled WGS sequence"/>
</dbReference>
<sequence>MDRGICNGCRSSRISTVCAVVVVSLILASVKVSSVKLDEQSCKPRPVVVDETKGHKPYHILLHRCSGTCDGNISPKHKPCRAKSSTKISLEATDPSSGKPITIKVDNHTSCSCDCDLDCKWHEGELANEKDCTCVPGIDQPNPGERRDDSKTVNVLPYKIGLASMGLVTLCVVVFEIIMCAKRKEVLEKVKESCCKKEDHTDDKERKSNGSLNTAV</sequence>
<dbReference type="AlphaFoldDB" id="A0A9W9Z2J2"/>
<protein>
    <recommendedName>
        <fullName evidence="5">Platelet-derived growth factor (PDGF) family profile domain-containing protein</fullName>
    </recommendedName>
</protein>
<evidence type="ECO:0000313" key="4">
    <source>
        <dbReference type="Proteomes" id="UP001163046"/>
    </source>
</evidence>
<gene>
    <name evidence="3" type="ORF">OS493_009339</name>
</gene>
<evidence type="ECO:0000256" key="2">
    <source>
        <dbReference type="SAM" id="SignalP"/>
    </source>
</evidence>
<keyword evidence="1" id="KW-0812">Transmembrane</keyword>
<keyword evidence="2" id="KW-0732">Signal</keyword>
<comment type="caution">
    <text evidence="3">The sequence shown here is derived from an EMBL/GenBank/DDBJ whole genome shotgun (WGS) entry which is preliminary data.</text>
</comment>
<feature type="transmembrane region" description="Helical" evidence="1">
    <location>
        <begin position="160"/>
        <end position="181"/>
    </location>
</feature>
<dbReference type="InterPro" id="IPR029034">
    <property type="entry name" value="Cystine-knot_cytokine"/>
</dbReference>
<feature type="chain" id="PRO_5040986518" description="Platelet-derived growth factor (PDGF) family profile domain-containing protein" evidence="2">
    <location>
        <begin position="35"/>
        <end position="216"/>
    </location>
</feature>
<dbReference type="EMBL" id="MU826829">
    <property type="protein sequence ID" value="KAJ7374011.1"/>
    <property type="molecule type" value="Genomic_DNA"/>
</dbReference>
<keyword evidence="1" id="KW-0472">Membrane</keyword>
<reference evidence="3" key="1">
    <citation type="submission" date="2023-01" db="EMBL/GenBank/DDBJ databases">
        <title>Genome assembly of the deep-sea coral Lophelia pertusa.</title>
        <authorList>
            <person name="Herrera S."/>
            <person name="Cordes E."/>
        </authorList>
    </citation>
    <scope>NUCLEOTIDE SEQUENCE</scope>
    <source>
        <strain evidence="3">USNM1676648</strain>
        <tissue evidence="3">Polyp</tissue>
    </source>
</reference>
<name>A0A9W9Z2J2_9CNID</name>
<evidence type="ECO:0000313" key="3">
    <source>
        <dbReference type="EMBL" id="KAJ7374011.1"/>
    </source>
</evidence>
<evidence type="ECO:0008006" key="5">
    <source>
        <dbReference type="Google" id="ProtNLM"/>
    </source>
</evidence>